<evidence type="ECO:0000256" key="2">
    <source>
        <dbReference type="ARBA" id="ARBA00006855"/>
    </source>
</evidence>
<dbReference type="Proteomes" id="UP000800200">
    <property type="component" value="Unassembled WGS sequence"/>
</dbReference>
<evidence type="ECO:0000256" key="9">
    <source>
        <dbReference type="ARBA" id="ARBA00023228"/>
    </source>
</evidence>
<evidence type="ECO:0000256" key="8">
    <source>
        <dbReference type="ARBA" id="ARBA00023136"/>
    </source>
</evidence>
<dbReference type="InterPro" id="IPR006603">
    <property type="entry name" value="PQ-loop_rpt"/>
</dbReference>
<comment type="subcellular location">
    <subcellularLocation>
        <location evidence="1">Lysosome membrane</location>
        <topology evidence="1">Multi-pass membrane protein</topology>
    </subcellularLocation>
</comment>
<dbReference type="AlphaFoldDB" id="A0A6A6EP14"/>
<comment type="similarity">
    <text evidence="2">Belongs to the cystinosin family.</text>
</comment>
<feature type="transmembrane region" description="Helical" evidence="11">
    <location>
        <begin position="14"/>
        <end position="32"/>
    </location>
</feature>
<keyword evidence="6" id="KW-0769">Symport</keyword>
<feature type="transmembrane region" description="Helical" evidence="11">
    <location>
        <begin position="96"/>
        <end position="119"/>
    </location>
</feature>
<evidence type="ECO:0000313" key="12">
    <source>
        <dbReference type="EMBL" id="KAF2192753.1"/>
    </source>
</evidence>
<evidence type="ECO:0000256" key="5">
    <source>
        <dbReference type="ARBA" id="ARBA00022737"/>
    </source>
</evidence>
<dbReference type="GO" id="GO:0015293">
    <property type="term" value="F:symporter activity"/>
    <property type="evidence" value="ECO:0007669"/>
    <property type="project" value="UniProtKB-KW"/>
</dbReference>
<sequence>MSGSESEAVLFAKAISRVLGWTYFFCWSLSFYPQPILNWRRRSTQGLAIDFPFLNVLGFACYTISTAAFLASPTIQSQYALRHPESPETTVRFNDFLFAVHGAILTIIIYSQFWTQIWGFKVGARQKASRAVLGIFWGSILGIFVVIFIVKVRGNDGGNDPSGWAWIDVMYAISYVKLLTVVVKYIPQAWVNYKRKSTSGWSIWPILLDLAGGVLSIAQLIIDSSLQNDWSGLTGNPVKFGLGNVSIGFDIIFICQHYVLYRTPAKDREEEAWQNERQGLLAPRIY</sequence>
<keyword evidence="8 11" id="KW-0472">Membrane</keyword>
<evidence type="ECO:0000256" key="10">
    <source>
        <dbReference type="ARBA" id="ARBA00048473"/>
    </source>
</evidence>
<name>A0A6A6EP14_9PEZI</name>
<keyword evidence="13" id="KW-1185">Reference proteome</keyword>
<accession>A0A6A6EP14</accession>
<dbReference type="PANTHER" id="PTHR13131">
    <property type="entry name" value="CYSTINOSIN"/>
    <property type="match status" value="1"/>
</dbReference>
<evidence type="ECO:0000256" key="1">
    <source>
        <dbReference type="ARBA" id="ARBA00004155"/>
    </source>
</evidence>
<dbReference type="NCBIfam" id="TIGR00951">
    <property type="entry name" value="2A43"/>
    <property type="match status" value="1"/>
</dbReference>
<feature type="transmembrane region" description="Helical" evidence="11">
    <location>
        <begin position="203"/>
        <end position="222"/>
    </location>
</feature>
<gene>
    <name evidence="12" type="ORF">K469DRAFT_554033</name>
</gene>
<evidence type="ECO:0000313" key="13">
    <source>
        <dbReference type="Proteomes" id="UP000800200"/>
    </source>
</evidence>
<keyword evidence="9" id="KW-0458">Lysosome</keyword>
<feature type="transmembrane region" description="Helical" evidence="11">
    <location>
        <begin position="131"/>
        <end position="152"/>
    </location>
</feature>
<evidence type="ECO:0000256" key="4">
    <source>
        <dbReference type="ARBA" id="ARBA00022692"/>
    </source>
</evidence>
<dbReference type="SMART" id="SM00679">
    <property type="entry name" value="CTNS"/>
    <property type="match status" value="2"/>
</dbReference>
<dbReference type="Pfam" id="PF04193">
    <property type="entry name" value="PQ-loop"/>
    <property type="match status" value="2"/>
</dbReference>
<feature type="transmembrane region" description="Helical" evidence="11">
    <location>
        <begin position="164"/>
        <end position="183"/>
    </location>
</feature>
<evidence type="ECO:0000256" key="6">
    <source>
        <dbReference type="ARBA" id="ARBA00022847"/>
    </source>
</evidence>
<protein>
    <submittedName>
        <fullName evidence="12">PQ-loop-domain-containing protein</fullName>
    </submittedName>
</protein>
<dbReference type="GO" id="GO:0015184">
    <property type="term" value="F:L-cystine transmembrane transporter activity"/>
    <property type="evidence" value="ECO:0007669"/>
    <property type="project" value="TreeGrafter"/>
</dbReference>
<dbReference type="GO" id="GO:0000324">
    <property type="term" value="C:fungal-type vacuole"/>
    <property type="evidence" value="ECO:0007669"/>
    <property type="project" value="TreeGrafter"/>
</dbReference>
<organism evidence="12 13">
    <name type="scientific">Zopfia rhizophila CBS 207.26</name>
    <dbReference type="NCBI Taxonomy" id="1314779"/>
    <lineage>
        <taxon>Eukaryota</taxon>
        <taxon>Fungi</taxon>
        <taxon>Dikarya</taxon>
        <taxon>Ascomycota</taxon>
        <taxon>Pezizomycotina</taxon>
        <taxon>Dothideomycetes</taxon>
        <taxon>Dothideomycetes incertae sedis</taxon>
        <taxon>Zopfiaceae</taxon>
        <taxon>Zopfia</taxon>
    </lineage>
</organism>
<dbReference type="EMBL" id="ML994615">
    <property type="protein sequence ID" value="KAF2192753.1"/>
    <property type="molecule type" value="Genomic_DNA"/>
</dbReference>
<evidence type="ECO:0000256" key="11">
    <source>
        <dbReference type="SAM" id="Phobius"/>
    </source>
</evidence>
<feature type="transmembrane region" description="Helical" evidence="11">
    <location>
        <begin position="242"/>
        <end position="261"/>
    </location>
</feature>
<keyword evidence="4 11" id="KW-0812">Transmembrane</keyword>
<keyword evidence="5" id="KW-0677">Repeat</keyword>
<dbReference type="PANTHER" id="PTHR13131:SF5">
    <property type="entry name" value="CYSTINOSIN"/>
    <property type="match status" value="1"/>
</dbReference>
<dbReference type="InterPro" id="IPR005282">
    <property type="entry name" value="LC_transporter"/>
</dbReference>
<proteinExistence type="inferred from homology"/>
<evidence type="ECO:0000256" key="7">
    <source>
        <dbReference type="ARBA" id="ARBA00022989"/>
    </source>
</evidence>
<evidence type="ECO:0000256" key="3">
    <source>
        <dbReference type="ARBA" id="ARBA00022448"/>
    </source>
</evidence>
<comment type="catalytic activity">
    <reaction evidence="10">
        <text>L-cystine(out) + H(+)(out) = L-cystine(in) + H(+)(in)</text>
        <dbReference type="Rhea" id="RHEA:66172"/>
        <dbReference type="ChEBI" id="CHEBI:15378"/>
        <dbReference type="ChEBI" id="CHEBI:35491"/>
    </reaction>
    <physiologicalReaction direction="left-to-right" evidence="10">
        <dbReference type="Rhea" id="RHEA:66173"/>
    </physiologicalReaction>
</comment>
<dbReference type="FunFam" id="1.20.1280.290:FF:000016">
    <property type="entry name" value="Cystinosin homolog"/>
    <property type="match status" value="1"/>
</dbReference>
<dbReference type="Gene3D" id="1.20.1280.290">
    <property type="match status" value="2"/>
</dbReference>
<dbReference type="OrthoDB" id="75720at2759"/>
<keyword evidence="7 11" id="KW-1133">Transmembrane helix</keyword>
<keyword evidence="3" id="KW-0813">Transport</keyword>
<dbReference type="GO" id="GO:0005774">
    <property type="term" value="C:vacuolar membrane"/>
    <property type="evidence" value="ECO:0007669"/>
    <property type="project" value="TreeGrafter"/>
</dbReference>
<reference evidence="12" key="1">
    <citation type="journal article" date="2020" name="Stud. Mycol.">
        <title>101 Dothideomycetes genomes: a test case for predicting lifestyles and emergence of pathogens.</title>
        <authorList>
            <person name="Haridas S."/>
            <person name="Albert R."/>
            <person name="Binder M."/>
            <person name="Bloem J."/>
            <person name="Labutti K."/>
            <person name="Salamov A."/>
            <person name="Andreopoulos B."/>
            <person name="Baker S."/>
            <person name="Barry K."/>
            <person name="Bills G."/>
            <person name="Bluhm B."/>
            <person name="Cannon C."/>
            <person name="Castanera R."/>
            <person name="Culley D."/>
            <person name="Daum C."/>
            <person name="Ezra D."/>
            <person name="Gonzalez J."/>
            <person name="Henrissat B."/>
            <person name="Kuo A."/>
            <person name="Liang C."/>
            <person name="Lipzen A."/>
            <person name="Lutzoni F."/>
            <person name="Magnuson J."/>
            <person name="Mondo S."/>
            <person name="Nolan M."/>
            <person name="Ohm R."/>
            <person name="Pangilinan J."/>
            <person name="Park H.-J."/>
            <person name="Ramirez L."/>
            <person name="Alfaro M."/>
            <person name="Sun H."/>
            <person name="Tritt A."/>
            <person name="Yoshinaga Y."/>
            <person name="Zwiers L.-H."/>
            <person name="Turgeon B."/>
            <person name="Goodwin S."/>
            <person name="Spatafora J."/>
            <person name="Crous P."/>
            <person name="Grigoriev I."/>
        </authorList>
    </citation>
    <scope>NUCLEOTIDE SEQUENCE</scope>
    <source>
        <strain evidence="12">CBS 207.26</strain>
    </source>
</reference>
<feature type="transmembrane region" description="Helical" evidence="11">
    <location>
        <begin position="53"/>
        <end position="76"/>
    </location>
</feature>